<dbReference type="EMBL" id="JAEACU010000002">
    <property type="protein sequence ID" value="KAH7542104.1"/>
    <property type="molecule type" value="Genomic_DNA"/>
</dbReference>
<gene>
    <name evidence="3" type="ORF">FEM48_Zijuj02G0037800</name>
</gene>
<evidence type="ECO:0000313" key="4">
    <source>
        <dbReference type="Proteomes" id="UP000813462"/>
    </source>
</evidence>
<reference evidence="3" key="1">
    <citation type="journal article" date="2021" name="Front. Plant Sci.">
        <title>Chromosome-Scale Genome Assembly for Chinese Sour Jujube and Insights Into Its Genome Evolution and Domestication Signature.</title>
        <authorList>
            <person name="Shen L.-Y."/>
            <person name="Luo H."/>
            <person name="Wang X.-L."/>
            <person name="Wang X.-M."/>
            <person name="Qiu X.-J."/>
            <person name="Liu H."/>
            <person name="Zhou S.-S."/>
            <person name="Jia K.-H."/>
            <person name="Nie S."/>
            <person name="Bao Y.-T."/>
            <person name="Zhang R.-G."/>
            <person name="Yun Q.-Z."/>
            <person name="Chai Y.-H."/>
            <person name="Lu J.-Y."/>
            <person name="Li Y."/>
            <person name="Zhao S.-W."/>
            <person name="Mao J.-F."/>
            <person name="Jia S.-G."/>
            <person name="Mao Y.-M."/>
        </authorList>
    </citation>
    <scope>NUCLEOTIDE SEQUENCE</scope>
    <source>
        <strain evidence="3">AT0</strain>
        <tissue evidence="3">Leaf</tissue>
    </source>
</reference>
<dbReference type="Proteomes" id="UP000813462">
    <property type="component" value="Unassembled WGS sequence"/>
</dbReference>
<protein>
    <recommendedName>
        <fullName evidence="5">Late embryogenesis abundant protein LEA-2 subgroup domain-containing protein</fullName>
    </recommendedName>
</protein>
<proteinExistence type="predicted"/>
<organism evidence="3 4">
    <name type="scientific">Ziziphus jujuba var. spinosa</name>
    <dbReference type="NCBI Taxonomy" id="714518"/>
    <lineage>
        <taxon>Eukaryota</taxon>
        <taxon>Viridiplantae</taxon>
        <taxon>Streptophyta</taxon>
        <taxon>Embryophyta</taxon>
        <taxon>Tracheophyta</taxon>
        <taxon>Spermatophyta</taxon>
        <taxon>Magnoliopsida</taxon>
        <taxon>eudicotyledons</taxon>
        <taxon>Gunneridae</taxon>
        <taxon>Pentapetalae</taxon>
        <taxon>rosids</taxon>
        <taxon>fabids</taxon>
        <taxon>Rosales</taxon>
        <taxon>Rhamnaceae</taxon>
        <taxon>Paliureae</taxon>
        <taxon>Ziziphus</taxon>
    </lineage>
</organism>
<feature type="region of interest" description="Disordered" evidence="1">
    <location>
        <begin position="1"/>
        <end position="26"/>
    </location>
</feature>
<evidence type="ECO:0000313" key="3">
    <source>
        <dbReference type="EMBL" id="KAH7542104.1"/>
    </source>
</evidence>
<keyword evidence="2" id="KW-1133">Transmembrane helix</keyword>
<feature type="compositionally biased region" description="Basic and acidic residues" evidence="1">
    <location>
        <begin position="11"/>
        <end position="23"/>
    </location>
</feature>
<dbReference type="AlphaFoldDB" id="A0A978VTF9"/>
<keyword evidence="2" id="KW-0812">Transmembrane</keyword>
<evidence type="ECO:0008006" key="5">
    <source>
        <dbReference type="Google" id="ProtNLM"/>
    </source>
</evidence>
<evidence type="ECO:0000256" key="2">
    <source>
        <dbReference type="SAM" id="Phobius"/>
    </source>
</evidence>
<sequence length="130" mass="14144">MASSSKSEPLAADHKEEAAKTSETKQFPSQTRYIAFLVLAIIAVMSAAMGTIWAVVGPKRPHVVVENGYITDSKMSNTTLSGILHFDIGFQSPNNKATIYFDSLKAYASFSDNTKTVLSLDHGFNLTLQL</sequence>
<name>A0A978VTF9_ZIZJJ</name>
<keyword evidence="2" id="KW-0472">Membrane</keyword>
<feature type="transmembrane region" description="Helical" evidence="2">
    <location>
        <begin position="33"/>
        <end position="56"/>
    </location>
</feature>
<comment type="caution">
    <text evidence="3">The sequence shown here is derived from an EMBL/GenBank/DDBJ whole genome shotgun (WGS) entry which is preliminary data.</text>
</comment>
<accession>A0A978VTF9</accession>
<evidence type="ECO:0000256" key="1">
    <source>
        <dbReference type="SAM" id="MobiDB-lite"/>
    </source>
</evidence>